<evidence type="ECO:0000313" key="1">
    <source>
        <dbReference type="EMBL" id="MPC18832.1"/>
    </source>
</evidence>
<comment type="caution">
    <text evidence="1">The sequence shown here is derived from an EMBL/GenBank/DDBJ whole genome shotgun (WGS) entry which is preliminary data.</text>
</comment>
<accession>A0A5B7DBT9</accession>
<gene>
    <name evidence="1" type="ORF">E2C01_011725</name>
</gene>
<name>A0A5B7DBT9_PORTR</name>
<keyword evidence="2" id="KW-1185">Reference proteome</keyword>
<dbReference type="AlphaFoldDB" id="A0A5B7DBT9"/>
<dbReference type="EMBL" id="VSRR010000714">
    <property type="protein sequence ID" value="MPC18832.1"/>
    <property type="molecule type" value="Genomic_DNA"/>
</dbReference>
<protein>
    <submittedName>
        <fullName evidence="1">Uncharacterized protein</fullName>
    </submittedName>
</protein>
<proteinExistence type="predicted"/>
<evidence type="ECO:0000313" key="2">
    <source>
        <dbReference type="Proteomes" id="UP000324222"/>
    </source>
</evidence>
<dbReference type="Proteomes" id="UP000324222">
    <property type="component" value="Unassembled WGS sequence"/>
</dbReference>
<organism evidence="1 2">
    <name type="scientific">Portunus trituberculatus</name>
    <name type="common">Swimming crab</name>
    <name type="synonym">Neptunus trituberculatus</name>
    <dbReference type="NCBI Taxonomy" id="210409"/>
    <lineage>
        <taxon>Eukaryota</taxon>
        <taxon>Metazoa</taxon>
        <taxon>Ecdysozoa</taxon>
        <taxon>Arthropoda</taxon>
        <taxon>Crustacea</taxon>
        <taxon>Multicrustacea</taxon>
        <taxon>Malacostraca</taxon>
        <taxon>Eumalacostraca</taxon>
        <taxon>Eucarida</taxon>
        <taxon>Decapoda</taxon>
        <taxon>Pleocyemata</taxon>
        <taxon>Brachyura</taxon>
        <taxon>Eubrachyura</taxon>
        <taxon>Portunoidea</taxon>
        <taxon>Portunidae</taxon>
        <taxon>Portuninae</taxon>
        <taxon>Portunus</taxon>
    </lineage>
</organism>
<sequence length="75" mass="8485">MLRHATPRELTWACPVLGNTRPICMTIRGCGGKHVSGWKGGASLRLYGFRVWPMETSPAPPQPLEHRWQARRCIC</sequence>
<reference evidence="1 2" key="1">
    <citation type="submission" date="2019-05" db="EMBL/GenBank/DDBJ databases">
        <title>Another draft genome of Portunus trituberculatus and its Hox gene families provides insights of decapod evolution.</title>
        <authorList>
            <person name="Jeong J.-H."/>
            <person name="Song I."/>
            <person name="Kim S."/>
            <person name="Choi T."/>
            <person name="Kim D."/>
            <person name="Ryu S."/>
            <person name="Kim W."/>
        </authorList>
    </citation>
    <scope>NUCLEOTIDE SEQUENCE [LARGE SCALE GENOMIC DNA]</scope>
    <source>
        <tissue evidence="1">Muscle</tissue>
    </source>
</reference>